<gene>
    <name evidence="1" type="ORF">VA602_18460</name>
</gene>
<accession>A0ABU5VMQ6</accession>
<evidence type="ECO:0008006" key="3">
    <source>
        <dbReference type="Google" id="ProtNLM"/>
    </source>
</evidence>
<evidence type="ECO:0000313" key="1">
    <source>
        <dbReference type="EMBL" id="MEA5673305.1"/>
    </source>
</evidence>
<reference evidence="1 2" key="1">
    <citation type="submission" date="2023-12" db="EMBL/GenBank/DDBJ databases">
        <title>Pseudomonas machongensis sp. nov., isolated from wilted pepper plants (Capsicum annuum).</title>
        <authorList>
            <person name="Qiu M."/>
            <person name="Li Y."/>
            <person name="Liu Q."/>
            <person name="Zhang X."/>
            <person name="Huang Y."/>
            <person name="Guo R."/>
            <person name="Hu M."/>
            <person name="Zhou J."/>
            <person name="Zhou X."/>
        </authorList>
    </citation>
    <scope>NUCLEOTIDE SEQUENCE [LARGE SCALE GENOMIC DNA]</scope>
    <source>
        <strain evidence="1 2">MH2</strain>
    </source>
</reference>
<organism evidence="1 2">
    <name type="scientific">Pseudomonas machongensis</name>
    <dbReference type="NCBI Taxonomy" id="3110229"/>
    <lineage>
        <taxon>Bacteria</taxon>
        <taxon>Pseudomonadati</taxon>
        <taxon>Pseudomonadota</taxon>
        <taxon>Gammaproteobacteria</taxon>
        <taxon>Pseudomonadales</taxon>
        <taxon>Pseudomonadaceae</taxon>
        <taxon>Pseudomonas</taxon>
    </lineage>
</organism>
<comment type="caution">
    <text evidence="1">The sequence shown here is derived from an EMBL/GenBank/DDBJ whole genome shotgun (WGS) entry which is preliminary data.</text>
</comment>
<name>A0ABU5VMQ6_9PSED</name>
<protein>
    <recommendedName>
        <fullName evidence="3">DUF3077 domain-containing protein</fullName>
    </recommendedName>
</protein>
<sequence length="97" mass="9962">MTKGLPHPPTPTTAPAHFGSCDGSHRALFAVCAGIAAEDALVHLSTLLKGASAANQTAMELATGTCRDLLLNNDHGLDACKALVESLLEGLEQQVQG</sequence>
<keyword evidence="2" id="KW-1185">Reference proteome</keyword>
<proteinExistence type="predicted"/>
<dbReference type="EMBL" id="JAYFUI010000186">
    <property type="protein sequence ID" value="MEA5673305.1"/>
    <property type="molecule type" value="Genomic_DNA"/>
</dbReference>
<dbReference type="Proteomes" id="UP001302573">
    <property type="component" value="Unassembled WGS sequence"/>
</dbReference>
<evidence type="ECO:0000313" key="2">
    <source>
        <dbReference type="Proteomes" id="UP001302573"/>
    </source>
</evidence>
<dbReference type="RefSeq" id="WP_323453917.1">
    <property type="nucleotide sequence ID" value="NZ_JAYFUI010000186.1"/>
</dbReference>